<evidence type="ECO:0000313" key="1">
    <source>
        <dbReference type="EMBL" id="KFW95264.1"/>
    </source>
</evidence>
<proteinExistence type="predicted"/>
<feature type="non-terminal residue" evidence="1">
    <location>
        <position position="1"/>
    </location>
</feature>
<organism evidence="1 2">
    <name type="scientific">Phalacrocorax carbo</name>
    <name type="common">Great cormorant</name>
    <name type="synonym">Pelecanus carbo</name>
    <dbReference type="NCBI Taxonomy" id="9209"/>
    <lineage>
        <taxon>Eukaryota</taxon>
        <taxon>Metazoa</taxon>
        <taxon>Chordata</taxon>
        <taxon>Craniata</taxon>
        <taxon>Vertebrata</taxon>
        <taxon>Euteleostomi</taxon>
        <taxon>Archelosauria</taxon>
        <taxon>Archosauria</taxon>
        <taxon>Dinosauria</taxon>
        <taxon>Saurischia</taxon>
        <taxon>Theropoda</taxon>
        <taxon>Coelurosauria</taxon>
        <taxon>Aves</taxon>
        <taxon>Neognathae</taxon>
        <taxon>Neoaves</taxon>
        <taxon>Aequornithes</taxon>
        <taxon>Suliformes</taxon>
        <taxon>Phalacrocoracidae</taxon>
        <taxon>Phalacrocorax</taxon>
    </lineage>
</organism>
<dbReference type="AlphaFoldDB" id="A0A093TM03"/>
<dbReference type="EMBL" id="KL445263">
    <property type="protein sequence ID" value="KFW95264.1"/>
    <property type="molecule type" value="Genomic_DNA"/>
</dbReference>
<evidence type="ECO:0008006" key="3">
    <source>
        <dbReference type="Google" id="ProtNLM"/>
    </source>
</evidence>
<dbReference type="Proteomes" id="UP000053238">
    <property type="component" value="Unassembled WGS sequence"/>
</dbReference>
<keyword evidence="2" id="KW-1185">Reference proteome</keyword>
<sequence>NGFEVKEGRFRLDIRKKLFAMRVVKQWNRLPREVVDASSLEIFKVRLDRAPSNL</sequence>
<accession>A0A093TM03</accession>
<protein>
    <recommendedName>
        <fullName evidence="3">Nidogen G2 beta-barrel domain-containing protein</fullName>
    </recommendedName>
</protein>
<evidence type="ECO:0000313" key="2">
    <source>
        <dbReference type="Proteomes" id="UP000053238"/>
    </source>
</evidence>
<reference evidence="1 2" key="1">
    <citation type="submission" date="2014-04" db="EMBL/GenBank/DDBJ databases">
        <title>Genome evolution of avian class.</title>
        <authorList>
            <person name="Zhang G."/>
            <person name="Li C."/>
        </authorList>
    </citation>
    <scope>NUCLEOTIDE SEQUENCE [LARGE SCALE GENOMIC DNA]</scope>
    <source>
        <strain evidence="1">BGI_N336</strain>
    </source>
</reference>
<feature type="non-terminal residue" evidence="1">
    <location>
        <position position="54"/>
    </location>
</feature>
<gene>
    <name evidence="1" type="ORF">N336_04445</name>
</gene>
<name>A0A093TM03_PHACA</name>